<feature type="region of interest" description="Disordered" evidence="4">
    <location>
        <begin position="216"/>
        <end position="258"/>
    </location>
</feature>
<dbReference type="RefSeq" id="WP_088731598.1">
    <property type="nucleotide sequence ID" value="NZ_CP022118.1"/>
</dbReference>
<keyword evidence="3" id="KW-0472">Membrane</keyword>
<proteinExistence type="predicted"/>
<comment type="subcellular location">
    <subcellularLocation>
        <location evidence="1">Membrane</location>
    </subcellularLocation>
</comment>
<reference evidence="7 8" key="1">
    <citation type="submission" date="2017-06" db="EMBL/GenBank/DDBJ databases">
        <title>Salmonella reference genomes for public health.</title>
        <authorList>
            <person name="Robertson J."/>
            <person name="Yoshida C."/>
            <person name="Gurnik S."/>
            <person name="Nash J."/>
        </authorList>
    </citation>
    <scope>NUCLEOTIDE SEQUENCE [LARGE SCALE GENOMIC DNA]</scope>
    <source>
        <strain evidence="7 8">S-1643</strain>
        <plasmid evidence="8">Plasmid unnamed1</plasmid>
    </source>
</reference>
<evidence type="ECO:0000256" key="1">
    <source>
        <dbReference type="ARBA" id="ARBA00004370"/>
    </source>
</evidence>
<dbReference type="InterPro" id="IPR004846">
    <property type="entry name" value="T2SS/T3SS_dom"/>
</dbReference>
<dbReference type="GO" id="GO:0019867">
    <property type="term" value="C:outer membrane"/>
    <property type="evidence" value="ECO:0007669"/>
    <property type="project" value="InterPro"/>
</dbReference>
<dbReference type="PROSITE" id="PS51257">
    <property type="entry name" value="PROKAR_LIPOPROTEIN"/>
    <property type="match status" value="1"/>
</dbReference>
<evidence type="ECO:0000313" key="7">
    <source>
        <dbReference type="EMBL" id="ASG19215.1"/>
    </source>
</evidence>
<accession>A0A241PXM4</accession>
<dbReference type="EMBL" id="CP022118">
    <property type="protein sequence ID" value="ASG19215.1"/>
    <property type="molecule type" value="Genomic_DNA"/>
</dbReference>
<dbReference type="PANTHER" id="PTHR30332:SF24">
    <property type="entry name" value="SECRETIN GSPD-RELATED"/>
    <property type="match status" value="1"/>
</dbReference>
<dbReference type="InterPro" id="IPR050810">
    <property type="entry name" value="Bact_Secretion_Sys_Channel"/>
</dbReference>
<evidence type="ECO:0000256" key="4">
    <source>
        <dbReference type="SAM" id="MobiDB-lite"/>
    </source>
</evidence>
<keyword evidence="2" id="KW-0732">Signal</keyword>
<evidence type="ECO:0000313" key="8">
    <source>
        <dbReference type="Proteomes" id="UP000197157"/>
    </source>
</evidence>
<dbReference type="Pfam" id="PF00263">
    <property type="entry name" value="Secretin"/>
    <property type="match status" value="1"/>
</dbReference>
<gene>
    <name evidence="7" type="ORF">LFZ25_25815</name>
</gene>
<dbReference type="Pfam" id="PF07655">
    <property type="entry name" value="Secretin_N_2"/>
    <property type="match status" value="1"/>
</dbReference>
<name>A0A241PXM4_SALET</name>
<geneLocation type="plasmid" evidence="7">
    <name>unnamed1</name>
</geneLocation>
<keyword evidence="7" id="KW-0614">Plasmid</keyword>
<dbReference type="GO" id="GO:0009306">
    <property type="term" value="P:protein secretion"/>
    <property type="evidence" value="ECO:0007669"/>
    <property type="project" value="InterPro"/>
</dbReference>
<evidence type="ECO:0000256" key="3">
    <source>
        <dbReference type="ARBA" id="ARBA00023136"/>
    </source>
</evidence>
<protein>
    <submittedName>
        <fullName evidence="7">Uncharacterized protein</fullName>
    </submittedName>
</protein>
<dbReference type="InterPro" id="IPR011514">
    <property type="entry name" value="Secretin_N_2"/>
</dbReference>
<evidence type="ECO:0000256" key="2">
    <source>
        <dbReference type="ARBA" id="ARBA00022729"/>
    </source>
</evidence>
<evidence type="ECO:0000259" key="5">
    <source>
        <dbReference type="Pfam" id="PF00263"/>
    </source>
</evidence>
<organism evidence="7 8">
    <name type="scientific">Salmonella enterica subsp. enterica serovar Macclesfield str. S-1643</name>
    <dbReference type="NCBI Taxonomy" id="1242107"/>
    <lineage>
        <taxon>Bacteria</taxon>
        <taxon>Pseudomonadati</taxon>
        <taxon>Pseudomonadota</taxon>
        <taxon>Gammaproteobacteria</taxon>
        <taxon>Enterobacterales</taxon>
        <taxon>Enterobacteriaceae</taxon>
        <taxon>Salmonella</taxon>
    </lineage>
</organism>
<dbReference type="Proteomes" id="UP000197157">
    <property type="component" value="Plasmid unnamed1"/>
</dbReference>
<dbReference type="GO" id="GO:0009297">
    <property type="term" value="P:pilus assembly"/>
    <property type="evidence" value="ECO:0007669"/>
    <property type="project" value="InterPro"/>
</dbReference>
<feature type="compositionally biased region" description="Gly residues" evidence="4">
    <location>
        <begin position="222"/>
        <end position="257"/>
    </location>
</feature>
<feature type="domain" description="Type II/III secretion system secretin-like" evidence="5">
    <location>
        <begin position="389"/>
        <end position="560"/>
    </location>
</feature>
<dbReference type="PANTHER" id="PTHR30332">
    <property type="entry name" value="PROBABLE GENERAL SECRETION PATHWAY PROTEIN D"/>
    <property type="match status" value="1"/>
</dbReference>
<feature type="domain" description="Secretin N-terminal" evidence="6">
    <location>
        <begin position="201"/>
        <end position="293"/>
    </location>
</feature>
<dbReference type="AlphaFoldDB" id="A0A241PXM4"/>
<evidence type="ECO:0000259" key="6">
    <source>
        <dbReference type="Pfam" id="PF07655"/>
    </source>
</evidence>
<sequence length="568" mass="59274">MRFIYLLAPLFLASCATHTYRESQKNIDMNEKETNRLYSRSAHVKDVKNTNKIQVEDKVYVGVERVGYQHGDLLPSYFETNRGVTLVSGLPLTLSEILNLINKATKIPIVNLISANADTNNSALSQPSSAGVIASQLSQAVGQGEVTNTIAQLSHSLSEPDNIQVNYTGPLSSFLNQLASHFDISWRFTGGKIVLSNMEIRTFTITTLPMRFTGSNQVSTSGGSGGGSGGSGGGSGGSGGGSGGSGGGSGGSGGGSGQQSLSISMNMDFWSDLQKNLKIIIGSNGSFNTSTSTSSVTVKTTPSNMVQVENYITKINNELARQVTINVAVYSVEVTDTSNLALSLSGILKQGGRELGTLSSSAFAAGGLPTLTAYFNGDGSDNNEALLSALDKAGKVSIVTSASVTTMSGQPTPLQVGGNRTYVSEIGTTMNNVSTQSTVSTSSISSGFSMNILPRVLDNGQVLLQYGINISSLVGAHNGFDEVTAAGTTIQLPDVQQRSFVQSSLLQNGNTLVLAGYEQQRNETADSGVGDPNFKALGGSRAGSHEKTLVVICITPRVLKLQNGGTNE</sequence>